<dbReference type="Gene3D" id="3.40.50.1820">
    <property type="entry name" value="alpha/beta hydrolase"/>
    <property type="match status" value="1"/>
</dbReference>
<keyword evidence="5" id="KW-1133">Transmembrane helix</keyword>
<sequence>MRASPAVLFLFFLFFLVGAVVCDGDDSLIYRKLRSCSTGWIRGRRTVTKRGVEGYVYQGIPYGEAPIGEQRLRIARPVKSWNGTLDTTKYKSSCMWNSSITHNIIEWDIMSENCLEINVFTSEHCLRSGNCSVAYYVHGGQWNFDSPMLLQEEYIVSNFAPLNRSVVFVTVAYRLGSLGFANFNPAFKNLSVDLNLGVHDMILGLQWVQKEIFVFGGVPERVTLMGHSSGSCAVDMLTYSNATKGLFSQLLIMSGPALSYPLLADMNQNVTQELAIQLGCAKSAADFETFSGVEATIACYRSKTARQIVDAQRILEEREGFFFAGPVRDSGPNAVFPFGIDEMRAQKQAVPMLGGTVSKEMLDSKYLLKPDGSVDPVFLEWYCRKVVRTRGYHDEEATTSACVQEYNNASRCIYLYDDLGFWVSTHMSINDVVSKGAPGFLYEFTYDGIGNAFFLGPNIPQWTKEESPHHTQELVYIVGIHEGNFTAKDEIIRVKFSQLFADFINTGNPSSDENRWDPYDPVKNNYFEINFDENMTMPGMSDAYHQRAVDFWEVTMPKLAKGITPITSEVEFFNPDREIARNTIPAEALENFKNIIPYGNKKLTNPKDIPSDQSTNWSFFFWIAVIVAVVLGVALVFTCALFLYNRSKRRQYERLV</sequence>
<evidence type="ECO:0000313" key="7">
    <source>
        <dbReference type="EMBL" id="KAK0407269.1"/>
    </source>
</evidence>
<protein>
    <recommendedName>
        <fullName evidence="4">Carboxylic ester hydrolase</fullName>
        <ecNumber evidence="4">3.1.1.-</ecNumber>
    </recommendedName>
</protein>
<feature type="domain" description="Carboxylesterase type B" evidence="6">
    <location>
        <begin position="36"/>
        <end position="552"/>
    </location>
</feature>
<evidence type="ECO:0000256" key="1">
    <source>
        <dbReference type="ARBA" id="ARBA00005964"/>
    </source>
</evidence>
<dbReference type="PANTHER" id="PTHR45580:SF6">
    <property type="entry name" value="CARBOXYLESTERASE TYPE B DOMAIN-CONTAINING PROTEIN"/>
    <property type="match status" value="1"/>
</dbReference>
<keyword evidence="4" id="KW-0732">Signal</keyword>
<dbReference type="AlphaFoldDB" id="A0AA39LS48"/>
<dbReference type="InterPro" id="IPR002018">
    <property type="entry name" value="CarbesteraseB"/>
</dbReference>
<dbReference type="EMBL" id="JAUCMV010000004">
    <property type="protein sequence ID" value="KAK0407269.1"/>
    <property type="molecule type" value="Genomic_DNA"/>
</dbReference>
<dbReference type="SUPFAM" id="SSF53474">
    <property type="entry name" value="alpha/beta-Hydrolases"/>
    <property type="match status" value="1"/>
</dbReference>
<dbReference type="InterPro" id="IPR029058">
    <property type="entry name" value="AB_hydrolase_fold"/>
</dbReference>
<evidence type="ECO:0000256" key="2">
    <source>
        <dbReference type="ARBA" id="ARBA00022487"/>
    </source>
</evidence>
<keyword evidence="8" id="KW-1185">Reference proteome</keyword>
<comment type="caution">
    <text evidence="7">The sequence shown here is derived from an EMBL/GenBank/DDBJ whole genome shotgun (WGS) entry which is preliminary data.</text>
</comment>
<accession>A0AA39LS48</accession>
<keyword evidence="3 4" id="KW-0378">Hydrolase</keyword>
<evidence type="ECO:0000313" key="8">
    <source>
        <dbReference type="Proteomes" id="UP001175271"/>
    </source>
</evidence>
<dbReference type="InterPro" id="IPR019826">
    <property type="entry name" value="Carboxylesterase_B_AS"/>
</dbReference>
<name>A0AA39LS48_9BILA</name>
<feature type="chain" id="PRO_5041483862" description="Carboxylic ester hydrolase" evidence="4">
    <location>
        <begin position="23"/>
        <end position="656"/>
    </location>
</feature>
<dbReference type="PROSITE" id="PS00122">
    <property type="entry name" value="CARBOXYLESTERASE_B_1"/>
    <property type="match status" value="1"/>
</dbReference>
<proteinExistence type="inferred from homology"/>
<dbReference type="PANTHER" id="PTHR45580">
    <property type="entry name" value="PROTEIN CBG05369"/>
    <property type="match status" value="1"/>
</dbReference>
<dbReference type="GO" id="GO:0052689">
    <property type="term" value="F:carboxylic ester hydrolase activity"/>
    <property type="evidence" value="ECO:0007669"/>
    <property type="project" value="UniProtKB-KW"/>
</dbReference>
<feature type="signal peptide" evidence="4">
    <location>
        <begin position="1"/>
        <end position="22"/>
    </location>
</feature>
<dbReference type="Proteomes" id="UP001175271">
    <property type="component" value="Unassembled WGS sequence"/>
</dbReference>
<gene>
    <name evidence="7" type="ORF">QR680_019111</name>
</gene>
<comment type="similarity">
    <text evidence="1 4">Belongs to the type-B carboxylesterase/lipase family.</text>
</comment>
<evidence type="ECO:0000256" key="4">
    <source>
        <dbReference type="RuleBase" id="RU361235"/>
    </source>
</evidence>
<evidence type="ECO:0000256" key="3">
    <source>
        <dbReference type="ARBA" id="ARBA00022801"/>
    </source>
</evidence>
<dbReference type="EC" id="3.1.1.-" evidence="4"/>
<reference evidence="7" key="1">
    <citation type="submission" date="2023-06" db="EMBL/GenBank/DDBJ databases">
        <title>Genomic analysis of the entomopathogenic nematode Steinernema hermaphroditum.</title>
        <authorList>
            <person name="Schwarz E.M."/>
            <person name="Heppert J.K."/>
            <person name="Baniya A."/>
            <person name="Schwartz H.T."/>
            <person name="Tan C.-H."/>
            <person name="Antoshechkin I."/>
            <person name="Sternberg P.W."/>
            <person name="Goodrich-Blair H."/>
            <person name="Dillman A.R."/>
        </authorList>
    </citation>
    <scope>NUCLEOTIDE SEQUENCE</scope>
    <source>
        <strain evidence="7">PS9179</strain>
        <tissue evidence="7">Whole animal</tissue>
    </source>
</reference>
<evidence type="ECO:0000259" key="6">
    <source>
        <dbReference type="Pfam" id="PF00135"/>
    </source>
</evidence>
<evidence type="ECO:0000256" key="5">
    <source>
        <dbReference type="SAM" id="Phobius"/>
    </source>
</evidence>
<feature type="transmembrane region" description="Helical" evidence="5">
    <location>
        <begin position="619"/>
        <end position="644"/>
    </location>
</feature>
<organism evidence="7 8">
    <name type="scientific">Steinernema hermaphroditum</name>
    <dbReference type="NCBI Taxonomy" id="289476"/>
    <lineage>
        <taxon>Eukaryota</taxon>
        <taxon>Metazoa</taxon>
        <taxon>Ecdysozoa</taxon>
        <taxon>Nematoda</taxon>
        <taxon>Chromadorea</taxon>
        <taxon>Rhabditida</taxon>
        <taxon>Tylenchina</taxon>
        <taxon>Panagrolaimomorpha</taxon>
        <taxon>Strongyloidoidea</taxon>
        <taxon>Steinernematidae</taxon>
        <taxon>Steinernema</taxon>
    </lineage>
</organism>
<keyword evidence="5" id="KW-0812">Transmembrane</keyword>
<keyword evidence="2" id="KW-0719">Serine esterase</keyword>
<dbReference type="Pfam" id="PF00135">
    <property type="entry name" value="COesterase"/>
    <property type="match status" value="1"/>
</dbReference>
<keyword evidence="5" id="KW-0472">Membrane</keyword>